<dbReference type="SUPFAM" id="SSF101801">
    <property type="entry name" value="Surface presentation of antigens (SPOA)"/>
    <property type="match status" value="1"/>
</dbReference>
<accession>A0A934SSC7</accession>
<dbReference type="EMBL" id="JAEPBG010000005">
    <property type="protein sequence ID" value="MBK4735705.1"/>
    <property type="molecule type" value="Genomic_DNA"/>
</dbReference>
<evidence type="ECO:0000256" key="2">
    <source>
        <dbReference type="ARBA" id="ARBA00009226"/>
    </source>
</evidence>
<sequence length="122" mass="12794">MTPIASHPAQDADIPASGQTAHAAPIELQPVTELPTSDGALLAKRLDLIGDLKVRLRAIVGEGEVSVAELFRLKDGSIVPLEADTSPVIELQLDERVVARGELVVVEDKLGVRITEVGSVGA</sequence>
<organism evidence="10 11">
    <name type="scientific">Noviherbaspirillum pedocola</name>
    <dbReference type="NCBI Taxonomy" id="2801341"/>
    <lineage>
        <taxon>Bacteria</taxon>
        <taxon>Pseudomonadati</taxon>
        <taxon>Pseudomonadota</taxon>
        <taxon>Betaproteobacteria</taxon>
        <taxon>Burkholderiales</taxon>
        <taxon>Oxalobacteraceae</taxon>
        <taxon>Noviherbaspirillum</taxon>
    </lineage>
</organism>
<evidence type="ECO:0000256" key="1">
    <source>
        <dbReference type="ARBA" id="ARBA00004413"/>
    </source>
</evidence>
<dbReference type="InterPro" id="IPR036429">
    <property type="entry name" value="SpoA-like_sf"/>
</dbReference>
<gene>
    <name evidence="10" type="ORF">JJB74_13865</name>
</gene>
<protein>
    <recommendedName>
        <fullName evidence="3">Flagellar motor switch protein FliN</fullName>
    </recommendedName>
</protein>
<comment type="subcellular location">
    <subcellularLocation>
        <location evidence="1">Cell membrane</location>
        <topology evidence="1">Peripheral membrane protein</topology>
        <orientation evidence="1">Cytoplasmic side</orientation>
    </subcellularLocation>
</comment>
<keyword evidence="6" id="KW-0283">Flagellar rotation</keyword>
<keyword evidence="7" id="KW-0472">Membrane</keyword>
<keyword evidence="10" id="KW-0969">Cilium</keyword>
<dbReference type="GO" id="GO:0003774">
    <property type="term" value="F:cytoskeletal motor activity"/>
    <property type="evidence" value="ECO:0007669"/>
    <property type="project" value="InterPro"/>
</dbReference>
<dbReference type="Gene3D" id="2.30.330.10">
    <property type="entry name" value="SpoA-like"/>
    <property type="match status" value="1"/>
</dbReference>
<dbReference type="PRINTS" id="PR00956">
    <property type="entry name" value="FLGMOTORFLIN"/>
</dbReference>
<dbReference type="Pfam" id="PF01052">
    <property type="entry name" value="FliMN_C"/>
    <property type="match status" value="1"/>
</dbReference>
<evidence type="ECO:0000256" key="6">
    <source>
        <dbReference type="ARBA" id="ARBA00022779"/>
    </source>
</evidence>
<comment type="caution">
    <text evidence="10">The sequence shown here is derived from an EMBL/GenBank/DDBJ whole genome shotgun (WGS) entry which is preliminary data.</text>
</comment>
<evidence type="ECO:0000259" key="9">
    <source>
        <dbReference type="Pfam" id="PF01052"/>
    </source>
</evidence>
<dbReference type="PANTHER" id="PTHR43484">
    <property type="match status" value="1"/>
</dbReference>
<dbReference type="GO" id="GO:0009425">
    <property type="term" value="C:bacterial-type flagellum basal body"/>
    <property type="evidence" value="ECO:0007669"/>
    <property type="project" value="InterPro"/>
</dbReference>
<evidence type="ECO:0000313" key="11">
    <source>
        <dbReference type="Proteomes" id="UP000622890"/>
    </source>
</evidence>
<evidence type="ECO:0000256" key="8">
    <source>
        <dbReference type="SAM" id="MobiDB-lite"/>
    </source>
</evidence>
<dbReference type="PANTHER" id="PTHR43484:SF1">
    <property type="entry name" value="FLAGELLAR MOTOR SWITCH PROTEIN FLIN"/>
    <property type="match status" value="1"/>
</dbReference>
<evidence type="ECO:0000256" key="4">
    <source>
        <dbReference type="ARBA" id="ARBA00022475"/>
    </source>
</evidence>
<keyword evidence="5" id="KW-0145">Chemotaxis</keyword>
<evidence type="ECO:0000256" key="5">
    <source>
        <dbReference type="ARBA" id="ARBA00022500"/>
    </source>
</evidence>
<comment type="similarity">
    <text evidence="2">Belongs to the FliN/MopA/SpaO family.</text>
</comment>
<dbReference type="InterPro" id="IPR001172">
    <property type="entry name" value="FliN_T3SS_HrcQb"/>
</dbReference>
<dbReference type="InterPro" id="IPR001543">
    <property type="entry name" value="FliN-like_C"/>
</dbReference>
<dbReference type="GO" id="GO:0005886">
    <property type="term" value="C:plasma membrane"/>
    <property type="evidence" value="ECO:0007669"/>
    <property type="project" value="UniProtKB-SubCell"/>
</dbReference>
<feature type="region of interest" description="Disordered" evidence="8">
    <location>
        <begin position="1"/>
        <end position="22"/>
    </location>
</feature>
<proteinExistence type="inferred from homology"/>
<keyword evidence="10" id="KW-0282">Flagellum</keyword>
<name>A0A934SSC7_9BURK</name>
<reference evidence="10" key="1">
    <citation type="submission" date="2021-01" db="EMBL/GenBank/DDBJ databases">
        <title>Genome sequence of strain Noviherbaspirillum sp. DKR-6.</title>
        <authorList>
            <person name="Chaudhary D.K."/>
        </authorList>
    </citation>
    <scope>NUCLEOTIDE SEQUENCE</scope>
    <source>
        <strain evidence="10">DKR-6</strain>
    </source>
</reference>
<keyword evidence="4" id="KW-1003">Cell membrane</keyword>
<keyword evidence="10" id="KW-0966">Cell projection</keyword>
<evidence type="ECO:0000256" key="3">
    <source>
        <dbReference type="ARBA" id="ARBA00021897"/>
    </source>
</evidence>
<dbReference type="InterPro" id="IPR051469">
    <property type="entry name" value="FliN/MopA/SpaO"/>
</dbReference>
<evidence type="ECO:0000256" key="7">
    <source>
        <dbReference type="ARBA" id="ARBA00023136"/>
    </source>
</evidence>
<evidence type="ECO:0000313" key="10">
    <source>
        <dbReference type="EMBL" id="MBK4735705.1"/>
    </source>
</evidence>
<dbReference type="GO" id="GO:0071973">
    <property type="term" value="P:bacterial-type flagellum-dependent cell motility"/>
    <property type="evidence" value="ECO:0007669"/>
    <property type="project" value="InterPro"/>
</dbReference>
<dbReference type="GO" id="GO:0006935">
    <property type="term" value="P:chemotaxis"/>
    <property type="evidence" value="ECO:0007669"/>
    <property type="project" value="UniProtKB-KW"/>
</dbReference>
<dbReference type="AlphaFoldDB" id="A0A934SSC7"/>
<dbReference type="RefSeq" id="WP_200592480.1">
    <property type="nucleotide sequence ID" value="NZ_JAEPBG010000005.1"/>
</dbReference>
<feature type="domain" description="Flagellar motor switch protein FliN-like C-terminal" evidence="9">
    <location>
        <begin position="48"/>
        <end position="117"/>
    </location>
</feature>
<dbReference type="Proteomes" id="UP000622890">
    <property type="component" value="Unassembled WGS sequence"/>
</dbReference>
<keyword evidence="11" id="KW-1185">Reference proteome</keyword>